<dbReference type="SUPFAM" id="SSF75005">
    <property type="entry name" value="Arabinanase/levansucrase/invertase"/>
    <property type="match status" value="1"/>
</dbReference>
<accession>A0A6A5T8P1</accession>
<evidence type="ECO:0000259" key="6">
    <source>
        <dbReference type="Pfam" id="PF17851"/>
    </source>
</evidence>
<dbReference type="Gene3D" id="2.115.10.20">
    <property type="entry name" value="Glycosyl hydrolase domain, family 43"/>
    <property type="match status" value="1"/>
</dbReference>
<evidence type="ECO:0000313" key="8">
    <source>
        <dbReference type="Proteomes" id="UP000800038"/>
    </source>
</evidence>
<dbReference type="InterPro" id="IPR051795">
    <property type="entry name" value="Glycosyl_Hydrlase_43"/>
</dbReference>
<feature type="domain" description="Beta-xylosidase C-terminal Concanavalin A-like" evidence="6">
    <location>
        <begin position="302"/>
        <end position="466"/>
    </location>
</feature>
<keyword evidence="3 5" id="KW-0326">Glycosidase</keyword>
<keyword evidence="2 5" id="KW-0378">Hydrolase</keyword>
<proteinExistence type="inferred from homology"/>
<feature type="site" description="Important for catalytic activity, responsible for pKa modulation of the active site Glu and correct orientation of both the proton donor and substrate" evidence="4">
    <location>
        <position position="113"/>
    </location>
</feature>
<dbReference type="InterPro" id="IPR023296">
    <property type="entry name" value="Glyco_hydro_beta-prop_sf"/>
</dbReference>
<evidence type="ECO:0000313" key="7">
    <source>
        <dbReference type="EMBL" id="KAF1945317.1"/>
    </source>
</evidence>
<evidence type="ECO:0000256" key="2">
    <source>
        <dbReference type="ARBA" id="ARBA00022801"/>
    </source>
</evidence>
<comment type="similarity">
    <text evidence="1 5">Belongs to the glycosyl hydrolase 43 family.</text>
</comment>
<dbReference type="OrthoDB" id="408373at2759"/>
<dbReference type="SUPFAM" id="SSF49899">
    <property type="entry name" value="Concanavalin A-like lectins/glucanases"/>
    <property type="match status" value="1"/>
</dbReference>
<dbReference type="GO" id="GO:0005975">
    <property type="term" value="P:carbohydrate metabolic process"/>
    <property type="evidence" value="ECO:0007669"/>
    <property type="project" value="InterPro"/>
</dbReference>
<evidence type="ECO:0000256" key="4">
    <source>
        <dbReference type="PIRSR" id="PIRSR606710-2"/>
    </source>
</evidence>
<name>A0A6A5T8P1_9PLEO</name>
<dbReference type="Proteomes" id="UP000800038">
    <property type="component" value="Unassembled WGS sequence"/>
</dbReference>
<dbReference type="PANTHER" id="PTHR42812:SF12">
    <property type="entry name" value="BETA-XYLOSIDASE-RELATED"/>
    <property type="match status" value="1"/>
</dbReference>
<dbReference type="Pfam" id="PF04616">
    <property type="entry name" value="Glyco_hydro_43"/>
    <property type="match status" value="1"/>
</dbReference>
<dbReference type="Gene3D" id="2.60.120.200">
    <property type="match status" value="1"/>
</dbReference>
<dbReference type="GO" id="GO:0004553">
    <property type="term" value="F:hydrolase activity, hydrolyzing O-glycosyl compounds"/>
    <property type="evidence" value="ECO:0007669"/>
    <property type="project" value="InterPro"/>
</dbReference>
<evidence type="ECO:0000256" key="3">
    <source>
        <dbReference type="ARBA" id="ARBA00023295"/>
    </source>
</evidence>
<sequence>MNSPSTINPIIPGFSPDPSLILVDGTYFLVNSTFHLFPVTHKLEYGDHLVATGGLYAPTIRNHNGTFYVVCTNVVNHDKDGSKSELQNFIVSTTDIYASKWSDPVSFDFYGIDPSLFFDTDGKAYLCGSKSPGPQTKIMLFEIDVKTGERLTEEKALWHGTGGIYPEGPHIYFHNSMYYLMVSEGGTHEGHSVTMARSKNLWGPYEPSPRNPILSAAGTDEYVQCTGHCEAFEGKNGEWWGVCLGIRMGAARLYGLGRETFLTKGKWSNDGWLSFDRAKTHLYGFEDVQDHLRLTAVPGVDLLYIHDPELSRYSVSDQIIALAASPHDLTSAEASPTFIGKRQRRLEGTSSVKLLQSQTGTSVLAGLAIYKDETRFIRIFYSSQSLTINVQTINKAKGIERTVQHELENEFGVLKLEIKYTEMEYTLSYAIDDGDVRELSKVPTLELSDKDFVGPIVGLYAVQESYANGDDQIIFKNFVVDTA</sequence>
<protein>
    <recommendedName>
        <fullName evidence="6">Beta-xylosidase C-terminal Concanavalin A-like domain-containing protein</fullName>
    </recommendedName>
</protein>
<reference evidence="7" key="1">
    <citation type="journal article" date="2020" name="Stud. Mycol.">
        <title>101 Dothideomycetes genomes: a test case for predicting lifestyles and emergence of pathogens.</title>
        <authorList>
            <person name="Haridas S."/>
            <person name="Albert R."/>
            <person name="Binder M."/>
            <person name="Bloem J."/>
            <person name="Labutti K."/>
            <person name="Salamov A."/>
            <person name="Andreopoulos B."/>
            <person name="Baker S."/>
            <person name="Barry K."/>
            <person name="Bills G."/>
            <person name="Bluhm B."/>
            <person name="Cannon C."/>
            <person name="Castanera R."/>
            <person name="Culley D."/>
            <person name="Daum C."/>
            <person name="Ezra D."/>
            <person name="Gonzalez J."/>
            <person name="Henrissat B."/>
            <person name="Kuo A."/>
            <person name="Liang C."/>
            <person name="Lipzen A."/>
            <person name="Lutzoni F."/>
            <person name="Magnuson J."/>
            <person name="Mondo S."/>
            <person name="Nolan M."/>
            <person name="Ohm R."/>
            <person name="Pangilinan J."/>
            <person name="Park H.-J."/>
            <person name="Ramirez L."/>
            <person name="Alfaro M."/>
            <person name="Sun H."/>
            <person name="Tritt A."/>
            <person name="Yoshinaga Y."/>
            <person name="Zwiers L.-H."/>
            <person name="Turgeon B."/>
            <person name="Goodwin S."/>
            <person name="Spatafora J."/>
            <person name="Crous P."/>
            <person name="Grigoriev I."/>
        </authorList>
    </citation>
    <scope>NUCLEOTIDE SEQUENCE</scope>
    <source>
        <strain evidence="7">CBS 161.51</strain>
    </source>
</reference>
<organism evidence="7 8">
    <name type="scientific">Clathrospora elynae</name>
    <dbReference type="NCBI Taxonomy" id="706981"/>
    <lineage>
        <taxon>Eukaryota</taxon>
        <taxon>Fungi</taxon>
        <taxon>Dikarya</taxon>
        <taxon>Ascomycota</taxon>
        <taxon>Pezizomycotina</taxon>
        <taxon>Dothideomycetes</taxon>
        <taxon>Pleosporomycetidae</taxon>
        <taxon>Pleosporales</taxon>
        <taxon>Diademaceae</taxon>
        <taxon>Clathrospora</taxon>
    </lineage>
</organism>
<evidence type="ECO:0000256" key="1">
    <source>
        <dbReference type="ARBA" id="ARBA00009865"/>
    </source>
</evidence>
<dbReference type="InterPro" id="IPR041542">
    <property type="entry name" value="GH43_C2"/>
</dbReference>
<dbReference type="InterPro" id="IPR006710">
    <property type="entry name" value="Glyco_hydro_43"/>
</dbReference>
<dbReference type="Pfam" id="PF17851">
    <property type="entry name" value="GH43_C2"/>
    <property type="match status" value="1"/>
</dbReference>
<dbReference type="EMBL" id="ML976010">
    <property type="protein sequence ID" value="KAF1945317.1"/>
    <property type="molecule type" value="Genomic_DNA"/>
</dbReference>
<dbReference type="InterPro" id="IPR013320">
    <property type="entry name" value="ConA-like_dom_sf"/>
</dbReference>
<keyword evidence="8" id="KW-1185">Reference proteome</keyword>
<gene>
    <name evidence="7" type="ORF">EJ02DRAFT_500823</name>
</gene>
<evidence type="ECO:0000256" key="5">
    <source>
        <dbReference type="RuleBase" id="RU361187"/>
    </source>
</evidence>
<dbReference type="AlphaFoldDB" id="A0A6A5T8P1"/>
<dbReference type="CDD" id="cd18617">
    <property type="entry name" value="GH43_XynB-like"/>
    <property type="match status" value="1"/>
</dbReference>
<dbReference type="PANTHER" id="PTHR42812">
    <property type="entry name" value="BETA-XYLOSIDASE"/>
    <property type="match status" value="1"/>
</dbReference>